<dbReference type="Proteomes" id="UP000246991">
    <property type="component" value="Unassembled WGS sequence"/>
</dbReference>
<feature type="compositionally biased region" description="Low complexity" evidence="1">
    <location>
        <begin position="1"/>
        <end position="20"/>
    </location>
</feature>
<dbReference type="OrthoDB" id="413653at2759"/>
<organism evidence="2 3">
    <name type="scientific">Tuber magnatum</name>
    <name type="common">white Piedmont truffle</name>
    <dbReference type="NCBI Taxonomy" id="42249"/>
    <lineage>
        <taxon>Eukaryota</taxon>
        <taxon>Fungi</taxon>
        <taxon>Dikarya</taxon>
        <taxon>Ascomycota</taxon>
        <taxon>Pezizomycotina</taxon>
        <taxon>Pezizomycetes</taxon>
        <taxon>Pezizales</taxon>
        <taxon>Tuberaceae</taxon>
        <taxon>Tuber</taxon>
    </lineage>
</organism>
<proteinExistence type="predicted"/>
<dbReference type="PANTHER" id="PTHR38567">
    <property type="entry name" value="DUF4291 DOMAIN-CONTAINING PROTEIN"/>
    <property type="match status" value="1"/>
</dbReference>
<dbReference type="Pfam" id="PF14124">
    <property type="entry name" value="DUF4291"/>
    <property type="match status" value="1"/>
</dbReference>
<evidence type="ECO:0008006" key="4">
    <source>
        <dbReference type="Google" id="ProtNLM"/>
    </source>
</evidence>
<sequence>MSTQSDNTTTTTSSSPATTTPYRQIRAQYTDTTITLYQAYHPSIALPAVANQSLLSSPSFQLTRMTWIKPSWNWMMYRSGYAAKSAHQSHILALTMPREAFEHVLSLGRLAGEGDVRIQWDPERSVSIGRLEHRSIQIGIGRGIIEKWAGELVVGIEDVTELARRIGGLVDEGRVEEAEALRPVERVYPVPEELRRVLGMDLEDGVDG</sequence>
<dbReference type="PANTHER" id="PTHR38567:SF1">
    <property type="entry name" value="DUF4291 DOMAIN-CONTAINING PROTEIN"/>
    <property type="match status" value="1"/>
</dbReference>
<evidence type="ECO:0000313" key="3">
    <source>
        <dbReference type="Proteomes" id="UP000246991"/>
    </source>
</evidence>
<keyword evidence="3" id="KW-1185">Reference proteome</keyword>
<comment type="caution">
    <text evidence="2">The sequence shown here is derived from an EMBL/GenBank/DDBJ whole genome shotgun (WGS) entry which is preliminary data.</text>
</comment>
<dbReference type="AlphaFoldDB" id="A0A317SS10"/>
<name>A0A317SS10_9PEZI</name>
<reference evidence="2 3" key="1">
    <citation type="submission" date="2018-03" db="EMBL/GenBank/DDBJ databases">
        <title>Genomes of Pezizomycetes fungi and the evolution of truffles.</title>
        <authorList>
            <person name="Murat C."/>
            <person name="Payen T."/>
            <person name="Noel B."/>
            <person name="Kuo A."/>
            <person name="Martin F.M."/>
        </authorList>
    </citation>
    <scope>NUCLEOTIDE SEQUENCE [LARGE SCALE GENOMIC DNA]</scope>
    <source>
        <strain evidence="2">091103-1</strain>
    </source>
</reference>
<dbReference type="InterPro" id="IPR025633">
    <property type="entry name" value="DUF4291"/>
</dbReference>
<evidence type="ECO:0000313" key="2">
    <source>
        <dbReference type="EMBL" id="PWW77285.1"/>
    </source>
</evidence>
<dbReference type="EMBL" id="PYWC01000024">
    <property type="protein sequence ID" value="PWW77285.1"/>
    <property type="molecule type" value="Genomic_DNA"/>
</dbReference>
<gene>
    <name evidence="2" type="ORF">C7212DRAFT_185360</name>
</gene>
<accession>A0A317SS10</accession>
<feature type="region of interest" description="Disordered" evidence="1">
    <location>
        <begin position="1"/>
        <end position="22"/>
    </location>
</feature>
<protein>
    <recommendedName>
        <fullName evidence="4">ATP-dependent RNA helicase DHX8</fullName>
    </recommendedName>
</protein>
<dbReference type="STRING" id="42249.A0A317SS10"/>
<evidence type="ECO:0000256" key="1">
    <source>
        <dbReference type="SAM" id="MobiDB-lite"/>
    </source>
</evidence>